<dbReference type="InterPro" id="IPR052133">
    <property type="entry name" value="Immune_Signaling-Apoptosis_Reg"/>
</dbReference>
<name>A0A834C9Q4_ORYME</name>
<feature type="region of interest" description="Disordered" evidence="1">
    <location>
        <begin position="843"/>
        <end position="869"/>
    </location>
</feature>
<reference evidence="2" key="1">
    <citation type="journal article" name="BMC Genomics">
        <title>Long-read sequencing and de novo genome assembly of marine medaka (Oryzias melastigma).</title>
        <authorList>
            <person name="Liang P."/>
            <person name="Saqib H.S.A."/>
            <person name="Ni X."/>
            <person name="Shen Y."/>
        </authorList>
    </citation>
    <scope>NUCLEOTIDE SEQUENCE</scope>
    <source>
        <strain evidence="2">Bigg-433</strain>
    </source>
</reference>
<dbReference type="GO" id="GO:0007127">
    <property type="term" value="P:meiosis I"/>
    <property type="evidence" value="ECO:0007669"/>
    <property type="project" value="TreeGrafter"/>
</dbReference>
<protein>
    <submittedName>
        <fullName evidence="2">Coiled-coil domain-containing protein 134</fullName>
    </submittedName>
</protein>
<sequence length="869" mass="97324">FEEVENLLARNLPSLCCHPSDWPSLFCEYQESRSGQYCLVMVLYLALQEGDRLLPDQTVFSSVLWLLQSVQEQGGLMPRLVLRSALYLLAVTQDKSPYSRQALSSQSFRSLYFHHPALLHFICGYNQLAEKFGALVLGLWLTEQTHHTEEEQGSHPDTETKELLALVQKFPNVTLILLDMVSSREAPLLERALGVLEFILQHRQERTAELCLKLGPALLQALQQISVESMSQGQGSNAQAVSSLPVLLKLLCATLTADPPSPPLYSNMEEIHFKLLYHVSSIVGILKPWNAESLLPAFNYLHCCLSLSPAHRTDRAVSMLLSNGGLMDQLQAVISSAPTLPPSACPPLALRCSGHLLLSSLITLQRAHSAQVCKSISWSLDTAVHRLLLQKRNTESLLLVSCLRLLQALLDADLTSPVVLLDSGPGLVGSQPLGIEDGALYPLGFKGAMGLLNSLSAFILQKHEVLLRASINCLRSLLGFLKRKNLTTAMYAVCHPWTRFLLHCLLSSGESCFLHPAILLLITLLLQHNSSAVLWEPDLRHVIESVEKKGVKELSWEAAQTLSLLLKQIQMTALPTTEECRLRVARMIETLELQTTDEICDLTPPSGIVRQSNSRLQIVEVPPGIKQVPDIRAVPLCLPLLAMWSVSAAVLALAALSAADSDPQRPRHDSNLEIYKRLFETKRKDQLNALKNLVELNDINQQYKIIDIMLKGLFKVLEDSRQVLVAANLQPNDPFPMDDKIKEAYSHIVENTAFFGDVALRFPRIVHHYYDRNADWGGLLRWGLNFCNQTGVFTGGAHQHVLTLMSQELGITEKSPDFINPYRTERDDVLHTAEAFQKILREEEKRRRKEEKRKEIRKGPRISRSRSEL</sequence>
<dbReference type="EMBL" id="WKFB01000442">
    <property type="protein sequence ID" value="KAF6723030.1"/>
    <property type="molecule type" value="Genomic_DNA"/>
</dbReference>
<dbReference type="AlphaFoldDB" id="A0A834C9Q4"/>
<comment type="caution">
    <text evidence="2">The sequence shown here is derived from an EMBL/GenBank/DDBJ whole genome shotgun (WGS) entry which is preliminary data.</text>
</comment>
<proteinExistence type="predicted"/>
<dbReference type="PANTHER" id="PTHR12044">
    <property type="entry name" value="BCL2 INTERACTING MEDIATOR OF CELL DEATH"/>
    <property type="match status" value="1"/>
</dbReference>
<feature type="non-terminal residue" evidence="2">
    <location>
        <position position="1"/>
    </location>
</feature>
<evidence type="ECO:0000313" key="3">
    <source>
        <dbReference type="Proteomes" id="UP000646548"/>
    </source>
</evidence>
<organism evidence="2 3">
    <name type="scientific">Oryzias melastigma</name>
    <name type="common">Marine medaka</name>
    <dbReference type="NCBI Taxonomy" id="30732"/>
    <lineage>
        <taxon>Eukaryota</taxon>
        <taxon>Metazoa</taxon>
        <taxon>Chordata</taxon>
        <taxon>Craniata</taxon>
        <taxon>Vertebrata</taxon>
        <taxon>Euteleostomi</taxon>
        <taxon>Actinopterygii</taxon>
        <taxon>Neopterygii</taxon>
        <taxon>Teleostei</taxon>
        <taxon>Neoteleostei</taxon>
        <taxon>Acanthomorphata</taxon>
        <taxon>Ovalentaria</taxon>
        <taxon>Atherinomorphae</taxon>
        <taxon>Beloniformes</taxon>
        <taxon>Adrianichthyidae</taxon>
        <taxon>Oryziinae</taxon>
        <taxon>Oryzias</taxon>
    </lineage>
</organism>
<evidence type="ECO:0000313" key="2">
    <source>
        <dbReference type="EMBL" id="KAF6723030.1"/>
    </source>
</evidence>
<accession>A0A834C9Q4</accession>
<dbReference type="InterPro" id="IPR026321">
    <property type="entry name" value="CC134"/>
</dbReference>
<dbReference type="PANTHER" id="PTHR12044:SF14">
    <property type="entry name" value="MEIOTIC DOUBLE-STRANDED BREAK FORMATION PROTEIN 1"/>
    <property type="match status" value="1"/>
</dbReference>
<feature type="compositionally biased region" description="Basic residues" evidence="1">
    <location>
        <begin position="859"/>
        <end position="869"/>
    </location>
</feature>
<dbReference type="Proteomes" id="UP000646548">
    <property type="component" value="Unassembled WGS sequence"/>
</dbReference>
<dbReference type="Pfam" id="PF15002">
    <property type="entry name" value="ERK-JNK_inhib"/>
    <property type="match status" value="1"/>
</dbReference>
<gene>
    <name evidence="2" type="ORF">FQA47_021692</name>
</gene>
<evidence type="ECO:0000256" key="1">
    <source>
        <dbReference type="SAM" id="MobiDB-lite"/>
    </source>
</evidence>